<keyword evidence="1" id="KW-0695">RNA-directed DNA polymerase</keyword>
<comment type="subcellular location">
    <subcellularLocation>
        <location evidence="1">Nucleus</location>
    </subcellularLocation>
    <subcellularLocation>
        <location evidence="1">Chromosome</location>
        <location evidence="1">Telomere</location>
    </subcellularLocation>
</comment>
<evidence type="ECO:0000256" key="1">
    <source>
        <dbReference type="RuleBase" id="RU365061"/>
    </source>
</evidence>
<dbReference type="GO" id="GO:0000781">
    <property type="term" value="C:chromosome, telomeric region"/>
    <property type="evidence" value="ECO:0007669"/>
    <property type="project" value="UniProtKB-SubCell"/>
</dbReference>
<gene>
    <name evidence="2" type="ORF">Pfra01_002247400</name>
</gene>
<comment type="caution">
    <text evidence="2">The sequence shown here is derived from an EMBL/GenBank/DDBJ whole genome shotgun (WGS) entry which is preliminary data.</text>
</comment>
<keyword evidence="1" id="KW-0779">Telomere</keyword>
<keyword evidence="1" id="KW-0808">Transferase</keyword>
<dbReference type="GO" id="GO:0046872">
    <property type="term" value="F:metal ion binding"/>
    <property type="evidence" value="ECO:0007669"/>
    <property type="project" value="UniProtKB-KW"/>
</dbReference>
<protein>
    <recommendedName>
        <fullName evidence="1">Telomerase reverse transcriptase</fullName>
        <ecNumber evidence="1">2.7.7.49</ecNumber>
    </recommendedName>
    <alternativeName>
        <fullName evidence="1">Telomerase catalytic subunit</fullName>
    </alternativeName>
</protein>
<dbReference type="InterPro" id="IPR003545">
    <property type="entry name" value="Telomerase_RT"/>
</dbReference>
<dbReference type="PANTHER" id="PTHR12066">
    <property type="entry name" value="TELOMERASE REVERSE TRANSCRIPTASE"/>
    <property type="match status" value="1"/>
</dbReference>
<keyword evidence="1" id="KW-0158">Chromosome</keyword>
<evidence type="ECO:0000313" key="3">
    <source>
        <dbReference type="Proteomes" id="UP001165121"/>
    </source>
</evidence>
<dbReference type="OrthoDB" id="289721at2759"/>
<dbReference type="Proteomes" id="UP001165121">
    <property type="component" value="Unassembled WGS sequence"/>
</dbReference>
<dbReference type="GO" id="GO:0000333">
    <property type="term" value="C:telomerase catalytic core complex"/>
    <property type="evidence" value="ECO:0007669"/>
    <property type="project" value="TreeGrafter"/>
</dbReference>
<dbReference type="EC" id="2.7.7.49" evidence="1"/>
<keyword evidence="1" id="KW-0548">Nucleotidyltransferase</keyword>
<reference evidence="2" key="1">
    <citation type="submission" date="2023-04" db="EMBL/GenBank/DDBJ databases">
        <title>Phytophthora fragariaefolia NBRC 109709.</title>
        <authorList>
            <person name="Ichikawa N."/>
            <person name="Sato H."/>
            <person name="Tonouchi N."/>
        </authorList>
    </citation>
    <scope>NUCLEOTIDE SEQUENCE</scope>
    <source>
        <strain evidence="2">NBRC 109709</strain>
    </source>
</reference>
<dbReference type="Gene3D" id="1.10.132.70">
    <property type="match status" value="1"/>
</dbReference>
<keyword evidence="3" id="KW-1185">Reference proteome</keyword>
<dbReference type="GO" id="GO:0070034">
    <property type="term" value="F:telomerase RNA binding"/>
    <property type="evidence" value="ECO:0007669"/>
    <property type="project" value="TreeGrafter"/>
</dbReference>
<evidence type="ECO:0000313" key="2">
    <source>
        <dbReference type="EMBL" id="GMF54092.1"/>
    </source>
</evidence>
<dbReference type="PANTHER" id="PTHR12066:SF0">
    <property type="entry name" value="TELOMERASE REVERSE TRANSCRIPTASE"/>
    <property type="match status" value="1"/>
</dbReference>
<keyword evidence="1" id="KW-0479">Metal-binding</keyword>
<dbReference type="GO" id="GO:0042162">
    <property type="term" value="F:telomeric DNA binding"/>
    <property type="evidence" value="ECO:0007669"/>
    <property type="project" value="TreeGrafter"/>
</dbReference>
<comment type="similarity">
    <text evidence="1">Belongs to the reverse transcriptase family. Telomerase subfamily.</text>
</comment>
<name>A0A9W7D2N5_9STRA</name>
<dbReference type="EMBL" id="BSXT01003447">
    <property type="protein sequence ID" value="GMF54092.1"/>
    <property type="molecule type" value="Genomic_DNA"/>
</dbReference>
<organism evidence="2 3">
    <name type="scientific">Phytophthora fragariaefolia</name>
    <dbReference type="NCBI Taxonomy" id="1490495"/>
    <lineage>
        <taxon>Eukaryota</taxon>
        <taxon>Sar</taxon>
        <taxon>Stramenopiles</taxon>
        <taxon>Oomycota</taxon>
        <taxon>Peronosporomycetes</taxon>
        <taxon>Peronosporales</taxon>
        <taxon>Peronosporaceae</taxon>
        <taxon>Phytophthora</taxon>
    </lineage>
</organism>
<dbReference type="GO" id="GO:0003720">
    <property type="term" value="F:telomerase activity"/>
    <property type="evidence" value="ECO:0007669"/>
    <property type="project" value="InterPro"/>
</dbReference>
<keyword evidence="1" id="KW-0539">Nucleus</keyword>
<keyword evidence="1" id="KW-0460">Magnesium</keyword>
<proteinExistence type="inferred from homology"/>
<comment type="function">
    <text evidence="1">Telomerase is a ribonucleoprotein enzyme essential for the replication of chromosome termini in most eukaryotes. It elongates telomeres. It is a reverse transcriptase that adds simple sequence repeats to chromosome ends by copying a template sequence within the RNA component of the enzyme.</text>
</comment>
<dbReference type="GO" id="GO:0007004">
    <property type="term" value="P:telomere maintenance via telomerase"/>
    <property type="evidence" value="ECO:0007669"/>
    <property type="project" value="TreeGrafter"/>
</dbReference>
<accession>A0A9W7D2N5</accession>
<sequence>MFFNLDCQLTGKSLRQQKRLIAQNTAEKKKREVSINHVMYARYFQKDRVFARSHVLVKASKTGDPISRTEASRVIRLIFPNAAGQKRLPTRLVNLIPTIQSMVSRFKACNIELLAEKLIPVQSEFRKFMAENPSIKLKIATKAEEATFSAQPILLPIVRKALDDGYLSQSESVVGPSCDRKRKRREEAIEVLSHVSVSSSICDHDKSVHSKKKKKTAISPSVAKANNHGISDLAKLQQHKGDIKRLLGFSAPKKKIYRLVRKLVALVVPKDLWGCSDIKKNWECVKSILRKLVFSRKFDIFSLKKVSVRLSD</sequence>
<comment type="catalytic activity">
    <reaction evidence="1">
        <text>DNA(n) + a 2'-deoxyribonucleoside 5'-triphosphate = DNA(n+1) + diphosphate</text>
        <dbReference type="Rhea" id="RHEA:22508"/>
        <dbReference type="Rhea" id="RHEA-COMP:17339"/>
        <dbReference type="Rhea" id="RHEA-COMP:17340"/>
        <dbReference type="ChEBI" id="CHEBI:33019"/>
        <dbReference type="ChEBI" id="CHEBI:61560"/>
        <dbReference type="ChEBI" id="CHEBI:173112"/>
        <dbReference type="EC" id="2.7.7.49"/>
    </reaction>
</comment>
<dbReference type="AlphaFoldDB" id="A0A9W7D2N5"/>